<evidence type="ECO:0000256" key="1">
    <source>
        <dbReference type="ARBA" id="ARBA00022723"/>
    </source>
</evidence>
<dbReference type="EMBL" id="CM035435">
    <property type="protein sequence ID" value="KAH7290043.1"/>
    <property type="molecule type" value="Genomic_DNA"/>
</dbReference>
<organism evidence="6 7">
    <name type="scientific">Ceratopteris richardii</name>
    <name type="common">Triangle waterfern</name>
    <dbReference type="NCBI Taxonomy" id="49495"/>
    <lineage>
        <taxon>Eukaryota</taxon>
        <taxon>Viridiplantae</taxon>
        <taxon>Streptophyta</taxon>
        <taxon>Embryophyta</taxon>
        <taxon>Tracheophyta</taxon>
        <taxon>Polypodiopsida</taxon>
        <taxon>Polypodiidae</taxon>
        <taxon>Polypodiales</taxon>
        <taxon>Pteridineae</taxon>
        <taxon>Pteridaceae</taxon>
        <taxon>Parkerioideae</taxon>
        <taxon>Ceratopteris</taxon>
    </lineage>
</organism>
<reference evidence="6" key="1">
    <citation type="submission" date="2021-08" db="EMBL/GenBank/DDBJ databases">
        <title>WGS assembly of Ceratopteris richardii.</title>
        <authorList>
            <person name="Marchant D.B."/>
            <person name="Chen G."/>
            <person name="Jenkins J."/>
            <person name="Shu S."/>
            <person name="Leebens-Mack J."/>
            <person name="Grimwood J."/>
            <person name="Schmutz J."/>
            <person name="Soltis P."/>
            <person name="Soltis D."/>
            <person name="Chen Z.-H."/>
        </authorList>
    </citation>
    <scope>NUCLEOTIDE SEQUENCE</scope>
    <source>
        <strain evidence="6">Whitten #5841</strain>
        <tissue evidence="6">Leaf</tissue>
    </source>
</reference>
<feature type="domain" description="RanBP2-type" evidence="5">
    <location>
        <begin position="182"/>
        <end position="208"/>
    </location>
</feature>
<dbReference type="AlphaFoldDB" id="A0A8T2R3C0"/>
<keyword evidence="1" id="KW-0479">Metal-binding</keyword>
<keyword evidence="3" id="KW-0862">Zinc</keyword>
<name>A0A8T2R3C0_CERRI</name>
<dbReference type="Gene3D" id="4.10.1060.10">
    <property type="entry name" value="Zinc finger, RanBP2-type"/>
    <property type="match status" value="3"/>
</dbReference>
<feature type="domain" description="RanBP2-type" evidence="5">
    <location>
        <begin position="232"/>
        <end position="258"/>
    </location>
</feature>
<feature type="compositionally biased region" description="Basic and acidic residues" evidence="4">
    <location>
        <begin position="12"/>
        <end position="21"/>
    </location>
</feature>
<sequence length="267" mass="28628">MDQRASGGQKRARAEGSHNEGDWTCPQCGNVNFAFRTNCNLQKCLTPRPSYPLQRTVPGNQPMYEQMTPPFYTGSAGAALVHIPAGITSYGVAMGVPAAGIPYGFNGPMTVNQSFGAMGMQEPYGAPPSLGGGGLGYGGPGMEDLYGMNYGMGRGLMLPGPGAGLYMEENGSRKRRGETSEGEWTCPKCGNTNFAFRTVCNMRKCRTPKPTAESFRGQGKFLLATADGQANGSWTCNQCGNVNYSFRTKCNWKNCGAVKQPDEKHQP</sequence>
<evidence type="ECO:0000313" key="7">
    <source>
        <dbReference type="Proteomes" id="UP000825935"/>
    </source>
</evidence>
<evidence type="ECO:0000259" key="5">
    <source>
        <dbReference type="SMART" id="SM00547"/>
    </source>
</evidence>
<dbReference type="OMA" id="GSWTCNK"/>
<gene>
    <name evidence="6" type="ORF">KP509_30G030000</name>
</gene>
<dbReference type="InterPro" id="IPR001876">
    <property type="entry name" value="Znf_RanBP2"/>
</dbReference>
<dbReference type="SMART" id="SM00547">
    <property type="entry name" value="ZnF_RBZ"/>
    <property type="match status" value="3"/>
</dbReference>
<dbReference type="InterPro" id="IPR036443">
    <property type="entry name" value="Znf_RanBP2_sf"/>
</dbReference>
<dbReference type="EMBL" id="CM035435">
    <property type="protein sequence ID" value="KAH7290044.1"/>
    <property type="molecule type" value="Genomic_DNA"/>
</dbReference>
<dbReference type="OrthoDB" id="1878647at2759"/>
<proteinExistence type="predicted"/>
<dbReference type="PANTHER" id="PTHR12999:SF24">
    <property type="entry name" value="RANBP2-TYPE DOMAIN-CONTAINING PROTEIN"/>
    <property type="match status" value="1"/>
</dbReference>
<keyword evidence="2" id="KW-0863">Zinc-finger</keyword>
<dbReference type="Proteomes" id="UP000825935">
    <property type="component" value="Chromosome 30"/>
</dbReference>
<dbReference type="Pfam" id="PF00641">
    <property type="entry name" value="Zn_ribbon_RanBP"/>
    <property type="match status" value="3"/>
</dbReference>
<evidence type="ECO:0000256" key="4">
    <source>
        <dbReference type="SAM" id="MobiDB-lite"/>
    </source>
</evidence>
<evidence type="ECO:0000313" key="6">
    <source>
        <dbReference type="EMBL" id="KAH7290043.1"/>
    </source>
</evidence>
<evidence type="ECO:0000256" key="3">
    <source>
        <dbReference type="ARBA" id="ARBA00022833"/>
    </source>
</evidence>
<feature type="domain" description="RanBP2-type" evidence="5">
    <location>
        <begin position="21"/>
        <end position="47"/>
    </location>
</feature>
<feature type="region of interest" description="Disordered" evidence="4">
    <location>
        <begin position="1"/>
        <end position="21"/>
    </location>
</feature>
<keyword evidence="7" id="KW-1185">Reference proteome</keyword>
<evidence type="ECO:0000256" key="2">
    <source>
        <dbReference type="ARBA" id="ARBA00022771"/>
    </source>
</evidence>
<dbReference type="PANTHER" id="PTHR12999">
    <property type="entry name" value="ZINC FINGER RAN-BINDING DOMAIN-CONTAINING PROTEIN 2 ZRANB2-RELATED"/>
    <property type="match status" value="1"/>
</dbReference>
<comment type="caution">
    <text evidence="6">The sequence shown here is derived from an EMBL/GenBank/DDBJ whole genome shotgun (WGS) entry which is preliminary data.</text>
</comment>
<dbReference type="GO" id="GO:0008270">
    <property type="term" value="F:zinc ion binding"/>
    <property type="evidence" value="ECO:0007669"/>
    <property type="project" value="UniProtKB-KW"/>
</dbReference>
<protein>
    <recommendedName>
        <fullName evidence="5">RanBP2-type domain-containing protein</fullName>
    </recommendedName>
</protein>
<dbReference type="SUPFAM" id="SSF90209">
    <property type="entry name" value="Ran binding protein zinc finger-like"/>
    <property type="match status" value="3"/>
</dbReference>
<accession>A0A8T2R3C0</accession>